<protein>
    <submittedName>
        <fullName evidence="1">Uncharacterized protein</fullName>
    </submittedName>
</protein>
<name>A0ABP7CWH2_9SPHN</name>
<dbReference type="EMBL" id="BAABBF010000001">
    <property type="protein sequence ID" value="GAA3696399.1"/>
    <property type="molecule type" value="Genomic_DNA"/>
</dbReference>
<reference evidence="2" key="1">
    <citation type="journal article" date="2019" name="Int. J. Syst. Evol. Microbiol.">
        <title>The Global Catalogue of Microorganisms (GCM) 10K type strain sequencing project: providing services to taxonomists for standard genome sequencing and annotation.</title>
        <authorList>
            <consortium name="The Broad Institute Genomics Platform"/>
            <consortium name="The Broad Institute Genome Sequencing Center for Infectious Disease"/>
            <person name="Wu L."/>
            <person name="Ma J."/>
        </authorList>
    </citation>
    <scope>NUCLEOTIDE SEQUENCE [LARGE SCALE GENOMIC DNA]</scope>
    <source>
        <strain evidence="2">JCM 17498</strain>
    </source>
</reference>
<dbReference type="RefSeq" id="WP_344691667.1">
    <property type="nucleotide sequence ID" value="NZ_BAABBF010000001.1"/>
</dbReference>
<accession>A0ABP7CWH2</accession>
<gene>
    <name evidence="1" type="ORF">GCM10022268_03710</name>
</gene>
<dbReference type="Gene3D" id="2.40.160.90">
    <property type="match status" value="1"/>
</dbReference>
<proteinExistence type="predicted"/>
<dbReference type="SUPFAM" id="SSF56925">
    <property type="entry name" value="OMPA-like"/>
    <property type="match status" value="1"/>
</dbReference>
<sequence>MTAIMLAGVLVGCGGGGNGGGGGGGGGGGVAVVPGTPSPAPSASPGLVAPANARAYVKRIDGIPQVFSTGQPIAGGIGLDYGRGMNLHIQRQQRGINRYACTFGVPTLVTDRPAAAFTYTRTGINGIAYVVDQSGVPRTHTLIASTATMRVDPVAGQAAVTIRLLGQLLGPAGPATATTDFGSFTGTVTIDWIGGGYRGALTGPDGRSDFSGLAGWFYGPQAREAAFSFALGAADPATGIRLSAVGNGSGAL</sequence>
<dbReference type="Proteomes" id="UP001500523">
    <property type="component" value="Unassembled WGS sequence"/>
</dbReference>
<comment type="caution">
    <text evidence="1">The sequence shown here is derived from an EMBL/GenBank/DDBJ whole genome shotgun (WGS) entry which is preliminary data.</text>
</comment>
<keyword evidence="2" id="KW-1185">Reference proteome</keyword>
<evidence type="ECO:0000313" key="2">
    <source>
        <dbReference type="Proteomes" id="UP001500523"/>
    </source>
</evidence>
<evidence type="ECO:0000313" key="1">
    <source>
        <dbReference type="EMBL" id="GAA3696399.1"/>
    </source>
</evidence>
<dbReference type="InterPro" id="IPR011250">
    <property type="entry name" value="OMP/PagP_B-barrel"/>
</dbReference>
<organism evidence="1 2">
    <name type="scientific">Sphingomonas cynarae</name>
    <dbReference type="NCBI Taxonomy" id="930197"/>
    <lineage>
        <taxon>Bacteria</taxon>
        <taxon>Pseudomonadati</taxon>
        <taxon>Pseudomonadota</taxon>
        <taxon>Alphaproteobacteria</taxon>
        <taxon>Sphingomonadales</taxon>
        <taxon>Sphingomonadaceae</taxon>
        <taxon>Sphingomonas</taxon>
    </lineage>
</organism>